<dbReference type="Pfam" id="PF01425">
    <property type="entry name" value="Amidase"/>
    <property type="match status" value="1"/>
</dbReference>
<dbReference type="InterPro" id="IPR036928">
    <property type="entry name" value="AS_sf"/>
</dbReference>
<dbReference type="Proteomes" id="UP000704762">
    <property type="component" value="Unassembled WGS sequence"/>
</dbReference>
<dbReference type="Gene3D" id="3.90.1300.10">
    <property type="entry name" value="Amidase signature (AS) domain"/>
    <property type="match status" value="1"/>
</dbReference>
<feature type="region of interest" description="Disordered" evidence="1">
    <location>
        <begin position="127"/>
        <end position="147"/>
    </location>
</feature>
<keyword evidence="4" id="KW-1185">Reference proteome</keyword>
<dbReference type="EMBL" id="JAFBCF010000001">
    <property type="protein sequence ID" value="MBM7797081.1"/>
    <property type="molecule type" value="Genomic_DNA"/>
</dbReference>
<gene>
    <name evidence="3" type="ORF">JOE57_000002</name>
</gene>
<accession>A0ABS2RDJ2</accession>
<evidence type="ECO:0000256" key="1">
    <source>
        <dbReference type="SAM" id="MobiDB-lite"/>
    </source>
</evidence>
<protein>
    <submittedName>
        <fullName evidence="3">Asp-tRNA(Asn)/Glu-tRNA(Gln) amidotransferase A subunit family amidase</fullName>
    </submittedName>
</protein>
<comment type="caution">
    <text evidence="3">The sequence shown here is derived from an EMBL/GenBank/DDBJ whole genome shotgun (WGS) entry which is preliminary data.</text>
</comment>
<dbReference type="InterPro" id="IPR000120">
    <property type="entry name" value="Amidase"/>
</dbReference>
<reference evidence="3 4" key="1">
    <citation type="submission" date="2021-01" db="EMBL/GenBank/DDBJ databases">
        <title>Sequencing the genomes of 1000 actinobacteria strains.</title>
        <authorList>
            <person name="Klenk H.-P."/>
        </authorList>
    </citation>
    <scope>NUCLEOTIDE SEQUENCE [LARGE SCALE GENOMIC DNA]</scope>
    <source>
        <strain evidence="3 4">DSM 18662</strain>
    </source>
</reference>
<dbReference type="RefSeq" id="WP_204915803.1">
    <property type="nucleotide sequence ID" value="NZ_BAAAQP010000003.1"/>
</dbReference>
<proteinExistence type="predicted"/>
<evidence type="ECO:0000313" key="3">
    <source>
        <dbReference type="EMBL" id="MBM7797081.1"/>
    </source>
</evidence>
<dbReference type="PANTHER" id="PTHR11895">
    <property type="entry name" value="TRANSAMIDASE"/>
    <property type="match status" value="1"/>
</dbReference>
<evidence type="ECO:0000259" key="2">
    <source>
        <dbReference type="Pfam" id="PF01425"/>
    </source>
</evidence>
<organism evidence="3 4">
    <name type="scientific">Microlunatus panaciterrae</name>
    <dbReference type="NCBI Taxonomy" id="400768"/>
    <lineage>
        <taxon>Bacteria</taxon>
        <taxon>Bacillati</taxon>
        <taxon>Actinomycetota</taxon>
        <taxon>Actinomycetes</taxon>
        <taxon>Propionibacteriales</taxon>
        <taxon>Propionibacteriaceae</taxon>
        <taxon>Microlunatus</taxon>
    </lineage>
</organism>
<dbReference type="SUPFAM" id="SSF75304">
    <property type="entry name" value="Amidase signature (AS) enzymes"/>
    <property type="match status" value="1"/>
</dbReference>
<name>A0ABS2RDJ2_9ACTN</name>
<evidence type="ECO:0000313" key="4">
    <source>
        <dbReference type="Proteomes" id="UP000704762"/>
    </source>
</evidence>
<sequence>MLMASPRSLVADVSALRAGALDLGRHLADTCDRIDAAQPALHAFVPEADRRGRLAAALSAEQTRTPLAGAMVGVKDIIRVAGLTMTAGSQLPPELFAGPQADVVNRLVAGGALVAGATVTAEFAVAAPGPTTNPHDRRHTPGGSSSGSAAAVAAGLVPLAIGTQTVGSVIRPAAYCGVVGFRPTYGSLPVDGVVANAPSLDTLGVFTADVASAVLAAQVLLEGLEVPLSSRPRLLVATGRYLDQADPVARSAFDAQVGRLRAAGFSVSSADPVDDLDALTRHLLVINRYELAQVHAEWFSAFADLYRPQTAEAILDGLATSAEVYAEARQYQRAFTERLTASLAAHDADAWLTPAATGTAPRGLESTGNPAMNVPFSVAGAPAITIPAGRLGRLPLGLQLAGRPGDDASLLGGALTVEAALSG</sequence>
<feature type="domain" description="Amidase" evidence="2">
    <location>
        <begin position="28"/>
        <end position="411"/>
    </location>
</feature>
<dbReference type="InterPro" id="IPR023631">
    <property type="entry name" value="Amidase_dom"/>
</dbReference>
<dbReference type="PANTHER" id="PTHR11895:SF67">
    <property type="entry name" value="AMIDASE DOMAIN-CONTAINING PROTEIN"/>
    <property type="match status" value="1"/>
</dbReference>